<dbReference type="Proteomes" id="UP001271890">
    <property type="component" value="Unassembled WGS sequence"/>
</dbReference>
<name>A0ABU4S8X7_9GAMM</name>
<sequence>MAFSNFKLKSELSIIDIILHLIIWFLITLLTLGLGAFVFPYYMTRLVINKTQVIDRDNGKIIGRLNCEINFAQIVGYVILWAILSFITFGLLYLVYIYKIIAHCINHTHVASAPTMTGNIK</sequence>
<evidence type="ECO:0000313" key="2">
    <source>
        <dbReference type="EMBL" id="MDX7987235.1"/>
    </source>
</evidence>
<accession>A0ABU4S8X7</accession>
<keyword evidence="1" id="KW-0472">Membrane</keyword>
<comment type="caution">
    <text evidence="2">The sequence shown here is derived from an EMBL/GenBank/DDBJ whole genome shotgun (WGS) entry which is preliminary data.</text>
</comment>
<keyword evidence="3" id="KW-1185">Reference proteome</keyword>
<dbReference type="EMBL" id="VCDN01000026">
    <property type="protein sequence ID" value="MDX7987235.1"/>
    <property type="molecule type" value="Genomic_DNA"/>
</dbReference>
<organism evidence="2 3">
    <name type="scientific">Xenorhabdus santafensis</name>
    <dbReference type="NCBI Taxonomy" id="2582833"/>
    <lineage>
        <taxon>Bacteria</taxon>
        <taxon>Pseudomonadati</taxon>
        <taxon>Pseudomonadota</taxon>
        <taxon>Gammaproteobacteria</taxon>
        <taxon>Enterobacterales</taxon>
        <taxon>Morganellaceae</taxon>
        <taxon>Xenorhabdus</taxon>
    </lineage>
</organism>
<protein>
    <recommendedName>
        <fullName evidence="4">DUF898 domain-containing protein</fullName>
    </recommendedName>
</protein>
<evidence type="ECO:0008006" key="4">
    <source>
        <dbReference type="Google" id="ProtNLM"/>
    </source>
</evidence>
<proteinExistence type="predicted"/>
<keyword evidence="1" id="KW-0812">Transmembrane</keyword>
<feature type="transmembrane region" description="Helical" evidence="1">
    <location>
        <begin position="74"/>
        <end position="98"/>
    </location>
</feature>
<gene>
    <name evidence="2" type="ORF">FE392_07805</name>
</gene>
<dbReference type="InterPro" id="IPR046515">
    <property type="entry name" value="DUF6693"/>
</dbReference>
<dbReference type="Pfam" id="PF20403">
    <property type="entry name" value="DUF6693"/>
    <property type="match status" value="1"/>
</dbReference>
<keyword evidence="1" id="KW-1133">Transmembrane helix</keyword>
<evidence type="ECO:0000313" key="3">
    <source>
        <dbReference type="Proteomes" id="UP001271890"/>
    </source>
</evidence>
<evidence type="ECO:0000256" key="1">
    <source>
        <dbReference type="SAM" id="Phobius"/>
    </source>
</evidence>
<reference evidence="3" key="1">
    <citation type="journal article" date="2024" name="Toxins">
        <title>Genome Sequence Analysis of Native Xenorhabdus Strains Isolated from Entomopathogenic Nematodes in Argentina.</title>
        <authorList>
            <person name="Palma L."/>
            <person name="Frizzo L."/>
            <person name="Kaiser S."/>
            <person name="Berry C."/>
            <person name="Caballero P."/>
            <person name="Bode H.B."/>
            <person name="Del Valle E.E."/>
        </authorList>
    </citation>
    <scope>NUCLEOTIDE SEQUENCE [LARGE SCALE GENOMIC DNA]</scope>
    <source>
        <strain evidence="3">12</strain>
    </source>
</reference>
<feature type="transmembrane region" description="Helical" evidence="1">
    <location>
        <begin position="21"/>
        <end position="43"/>
    </location>
</feature>